<evidence type="ECO:0000313" key="1">
    <source>
        <dbReference type="EMBL" id="KAJ2989554.1"/>
    </source>
</evidence>
<organism evidence="1 2">
    <name type="scientific">Trametes sanguinea</name>
    <dbReference type="NCBI Taxonomy" id="158606"/>
    <lineage>
        <taxon>Eukaryota</taxon>
        <taxon>Fungi</taxon>
        <taxon>Dikarya</taxon>
        <taxon>Basidiomycota</taxon>
        <taxon>Agaricomycotina</taxon>
        <taxon>Agaricomycetes</taxon>
        <taxon>Polyporales</taxon>
        <taxon>Polyporaceae</taxon>
        <taxon>Trametes</taxon>
    </lineage>
</organism>
<reference evidence="1" key="1">
    <citation type="submission" date="2022-08" db="EMBL/GenBank/DDBJ databases">
        <title>Genome Sequence of Pycnoporus sanguineus.</title>
        <authorList>
            <person name="Buettner E."/>
        </authorList>
    </citation>
    <scope>NUCLEOTIDE SEQUENCE</scope>
    <source>
        <strain evidence="1">CG-C14</strain>
    </source>
</reference>
<keyword evidence="2" id="KW-1185">Reference proteome</keyword>
<sequence>MFSKGRFLALSAIATTAVGAPVLNDKGLMQFALTIEHLEHAFYSDGLSKYSAQAFEQAGFSSWVYGRFQQIADNEAAHVAYLNNTLGSDAPAPCTYNFPHNDVKSFINMAQKIESISAGAYLGAARHINDTSILNAGVAIAGTESRQAGWITSSVLKQQPWDGAFETDIPPSPAYSLIQDFIVECPDSNPALPLATLPTLKISNPTPKAGDSITLTFEPGSSASPLYALWADGLKYTFTDVNNNQTTVPDELYNDCITCAHNPEECVQIVRRLPTINRRVVLFVISFLQLFLEEKIQSVTKMTAPNLALVMAPNLLRCNSESMLVVFTNAQYEQTFVHNLLLHLKCAEIDPDFVPTHGQGAISPRPATPSALRASKSRHHRPNY</sequence>
<evidence type="ECO:0000313" key="2">
    <source>
        <dbReference type="Proteomes" id="UP001144978"/>
    </source>
</evidence>
<accession>A0ACC1PCL5</accession>
<protein>
    <submittedName>
        <fullName evidence="1">Uncharacterized protein</fullName>
    </submittedName>
</protein>
<gene>
    <name evidence="1" type="ORF">NUW54_g8747</name>
</gene>
<comment type="caution">
    <text evidence="1">The sequence shown here is derived from an EMBL/GenBank/DDBJ whole genome shotgun (WGS) entry which is preliminary data.</text>
</comment>
<proteinExistence type="predicted"/>
<name>A0ACC1PCL5_9APHY</name>
<dbReference type="Proteomes" id="UP001144978">
    <property type="component" value="Unassembled WGS sequence"/>
</dbReference>
<dbReference type="EMBL" id="JANSHE010002774">
    <property type="protein sequence ID" value="KAJ2989554.1"/>
    <property type="molecule type" value="Genomic_DNA"/>
</dbReference>